<evidence type="ECO:0000256" key="2">
    <source>
        <dbReference type="ARBA" id="ARBA00023163"/>
    </source>
</evidence>
<dbReference type="Gene3D" id="1.10.10.60">
    <property type="entry name" value="Homeodomain-like"/>
    <property type="match status" value="2"/>
</dbReference>
<organism evidence="4 8">
    <name type="scientific">Aeromonas hydrophila</name>
    <dbReference type="NCBI Taxonomy" id="644"/>
    <lineage>
        <taxon>Bacteria</taxon>
        <taxon>Pseudomonadati</taxon>
        <taxon>Pseudomonadota</taxon>
        <taxon>Gammaproteobacteria</taxon>
        <taxon>Aeromonadales</taxon>
        <taxon>Aeromonadaceae</taxon>
        <taxon>Aeromonas</taxon>
    </lineage>
</organism>
<dbReference type="Proteomes" id="UP001214666">
    <property type="component" value="Chromosome"/>
</dbReference>
<reference evidence="6" key="6">
    <citation type="submission" date="2023-02" db="EMBL/GenBank/DDBJ databases">
        <title>The sequence of Aeromonas hydrophila K533.</title>
        <authorList>
            <person name="Luo X."/>
        </authorList>
    </citation>
    <scope>NUCLEOTIDE SEQUENCE</scope>
    <source>
        <strain evidence="6">K533</strain>
    </source>
</reference>
<dbReference type="Pfam" id="PF12833">
    <property type="entry name" value="HTH_18"/>
    <property type="match status" value="1"/>
</dbReference>
<sequence>MQTRYTDLAAKLARHVTAPGITPSPVDQVSLIYTTEYHGRTPVLYQPRMIVILQGHKVGYLADQVFRYDPNHYLLMTLPLPCECECFASPEQPLIGFSLEINLVTLQELLLELGDALPAPAPQKSGVHSVPLSEAMFCAAERLIDLMDKPHHARVLGPQTVREMLFYALHEGGGPALQALANRHNHVGQIARVLRMIESRYADNLTMEELAREVNMSVSAFHHHFKAVTATSPLQYIKSFRLHKARMMMLHDGIKAGTAATRVGYESNSQFSREYKRFFGSTPTDQASRFREGQLRIIEG</sequence>
<gene>
    <name evidence="5" type="ORF">C6C11_18700</name>
    <name evidence="4" type="ORF">JAJ28_003260</name>
    <name evidence="6" type="ORF">PY771_20765</name>
</gene>
<dbReference type="Proteomes" id="UP000253075">
    <property type="component" value="Unassembled WGS sequence"/>
</dbReference>
<evidence type="ECO:0000313" key="4">
    <source>
        <dbReference type="EMBL" id="HAT6345491.1"/>
    </source>
</evidence>
<dbReference type="AlphaFoldDB" id="A0A0F6KIP0"/>
<evidence type="ECO:0000313" key="7">
    <source>
        <dbReference type="Proteomes" id="UP000253075"/>
    </source>
</evidence>
<keyword evidence="2" id="KW-0804">Transcription</keyword>
<evidence type="ECO:0000313" key="5">
    <source>
        <dbReference type="EMBL" id="RCF45370.1"/>
    </source>
</evidence>
<proteinExistence type="predicted"/>
<dbReference type="EMBL" id="CP118942">
    <property type="protein sequence ID" value="WEE26025.1"/>
    <property type="molecule type" value="Genomic_DNA"/>
</dbReference>
<dbReference type="GO" id="GO:0003700">
    <property type="term" value="F:DNA-binding transcription factor activity"/>
    <property type="evidence" value="ECO:0007669"/>
    <property type="project" value="InterPro"/>
</dbReference>
<dbReference type="SUPFAM" id="SSF46689">
    <property type="entry name" value="Homeodomain-like"/>
    <property type="match status" value="2"/>
</dbReference>
<name>A0A0F6KIP0_AERHY</name>
<dbReference type="EMBL" id="PUTQ01000031">
    <property type="protein sequence ID" value="RCF45370.1"/>
    <property type="molecule type" value="Genomic_DNA"/>
</dbReference>
<dbReference type="GO" id="GO:0043565">
    <property type="term" value="F:sequence-specific DNA binding"/>
    <property type="evidence" value="ECO:0007669"/>
    <property type="project" value="InterPro"/>
</dbReference>
<reference evidence="5" key="4">
    <citation type="submission" date="2018-02" db="EMBL/GenBank/DDBJ databases">
        <authorList>
            <person name="Williamson C."/>
        </authorList>
    </citation>
    <scope>NUCLEOTIDE SEQUENCE</scope>
    <source>
        <strain evidence="5">AFG_SD03_1510_Ahy_093</strain>
    </source>
</reference>
<evidence type="ECO:0000313" key="8">
    <source>
        <dbReference type="Proteomes" id="UP000859505"/>
    </source>
</evidence>
<dbReference type="InterPro" id="IPR018060">
    <property type="entry name" value="HTH_AraC"/>
</dbReference>
<feature type="domain" description="HTH araC/xylS-type" evidence="3">
    <location>
        <begin position="191"/>
        <end position="289"/>
    </location>
</feature>
<reference evidence="4" key="5">
    <citation type="submission" date="2020-01" db="EMBL/GenBank/DDBJ databases">
        <authorList>
            <consortium name="NCBI Pathogen Detection Project"/>
        </authorList>
    </citation>
    <scope>NUCLEOTIDE SEQUENCE</scope>
    <source>
        <strain evidence="4">OLC2673_Aeromonas</strain>
    </source>
</reference>
<dbReference type="KEGG" id="aaj:BOQ57_21255"/>
<dbReference type="Proteomes" id="UP000859505">
    <property type="component" value="Unassembled WGS sequence"/>
</dbReference>
<dbReference type="InterPro" id="IPR009594">
    <property type="entry name" value="Tscrpt_reg_HTH_AraC_N"/>
</dbReference>
<dbReference type="PANTHER" id="PTHR43436">
    <property type="entry name" value="ARAC-FAMILY TRANSCRIPTIONAL REGULATOR"/>
    <property type="match status" value="1"/>
</dbReference>
<dbReference type="InterPro" id="IPR009057">
    <property type="entry name" value="Homeodomain-like_sf"/>
</dbReference>
<dbReference type="Pfam" id="PF06719">
    <property type="entry name" value="AraC_N"/>
    <property type="match status" value="1"/>
</dbReference>
<dbReference type="SMART" id="SM00342">
    <property type="entry name" value="HTH_ARAC"/>
    <property type="match status" value="1"/>
</dbReference>
<reference evidence="5 7" key="2">
    <citation type="journal article" date="2018" name="PLoS ONE">
        <title>Phenotypic characterization and whole genome analysis of extended-spectrum beta-lactamase-producing bacteria isolated from dogs in Germany.</title>
        <authorList>
            <person name="Boehmer T."/>
            <person name="Vogler A.J."/>
            <person name="Thomas A."/>
            <person name="Sauer S."/>
            <person name="Hergenroether M."/>
            <person name="Straubinger R.K."/>
            <person name="Birdsell D."/>
            <person name="Keim P."/>
            <person name="Sahl J.W."/>
            <person name="Williamson C.H."/>
            <person name="Riehm J.M."/>
        </authorList>
    </citation>
    <scope>NUCLEOTIDE SEQUENCE [LARGE SCALE GENOMIC DNA]</scope>
    <source>
        <strain evidence="5 7">AFG_SD03_1510_Ahy_093</strain>
    </source>
</reference>
<keyword evidence="1" id="KW-0805">Transcription regulation</keyword>
<dbReference type="RefSeq" id="WP_010635812.1">
    <property type="nucleotide sequence ID" value="NZ_AP022206.1"/>
</dbReference>
<dbReference type="PROSITE" id="PS01124">
    <property type="entry name" value="HTH_ARAC_FAMILY_2"/>
    <property type="match status" value="1"/>
</dbReference>
<dbReference type="PANTHER" id="PTHR43436:SF2">
    <property type="entry name" value="ARAC_XYLS FAMILY TRANSCRIPTIONAL REGULATOR"/>
    <property type="match status" value="1"/>
</dbReference>
<evidence type="ECO:0000259" key="3">
    <source>
        <dbReference type="PROSITE" id="PS01124"/>
    </source>
</evidence>
<dbReference type="EMBL" id="DACTUL010000029">
    <property type="protein sequence ID" value="HAT6345491.1"/>
    <property type="molecule type" value="Genomic_DNA"/>
</dbReference>
<reference evidence="7" key="3">
    <citation type="submission" date="2018-02" db="EMBL/GenBank/DDBJ databases">
        <title>Phenotypic characterization and whole genome analysis of multidrug-resistant, extended-spectrum beta-lactamase-producing bacteria isolated from dogs in Germany.</title>
        <authorList>
            <person name="Williamson C."/>
        </authorList>
    </citation>
    <scope>NUCLEOTIDE SEQUENCE [LARGE SCALE GENOMIC DNA]</scope>
    <source>
        <strain evidence="7">AFG_SD03_1510_Ahy_093</strain>
    </source>
</reference>
<protein>
    <submittedName>
        <fullName evidence="4">AraC family transcriptional regulator</fullName>
    </submittedName>
</protein>
<reference evidence="4" key="1">
    <citation type="journal article" date="2018" name="Genome Biol.">
        <title>SKESA: strategic k-mer extension for scrupulous assemblies.</title>
        <authorList>
            <person name="Souvorov A."/>
            <person name="Agarwala R."/>
            <person name="Lipman D.J."/>
        </authorList>
    </citation>
    <scope>NUCLEOTIDE SEQUENCE</scope>
    <source>
        <strain evidence="4">OLC2673_Aeromonas</strain>
    </source>
</reference>
<evidence type="ECO:0000313" key="6">
    <source>
        <dbReference type="EMBL" id="WEE26025.1"/>
    </source>
</evidence>
<accession>A0A0F6KIP0</accession>
<evidence type="ECO:0000256" key="1">
    <source>
        <dbReference type="ARBA" id="ARBA00023015"/>
    </source>
</evidence>